<dbReference type="InterPro" id="IPR022271">
    <property type="entry name" value="Lipocalin_ApoD"/>
</dbReference>
<keyword evidence="2" id="KW-0449">Lipoprotein</keyword>
<dbReference type="EMBL" id="BAAADD010000009">
    <property type="protein sequence ID" value="GAA0581035.1"/>
    <property type="molecule type" value="Genomic_DNA"/>
</dbReference>
<dbReference type="PANTHER" id="PTHR10612:SF34">
    <property type="entry name" value="APOLIPOPROTEIN D"/>
    <property type="match status" value="1"/>
</dbReference>
<evidence type="ECO:0000313" key="5">
    <source>
        <dbReference type="Proteomes" id="UP001499951"/>
    </source>
</evidence>
<keyword evidence="2" id="KW-0998">Cell outer membrane</keyword>
<dbReference type="Proteomes" id="UP001499951">
    <property type="component" value="Unassembled WGS sequence"/>
</dbReference>
<dbReference type="InterPro" id="IPR002446">
    <property type="entry name" value="Lipocalin_bac"/>
</dbReference>
<evidence type="ECO:0000256" key="1">
    <source>
        <dbReference type="ARBA" id="ARBA00006889"/>
    </source>
</evidence>
<keyword evidence="2" id="KW-0446">Lipid-binding</keyword>
<keyword evidence="2" id="KW-0472">Membrane</keyword>
<evidence type="ECO:0000256" key="2">
    <source>
        <dbReference type="PIRNR" id="PIRNR036893"/>
    </source>
</evidence>
<dbReference type="Gene3D" id="2.40.128.20">
    <property type="match status" value="1"/>
</dbReference>
<comment type="function">
    <text evidence="2">Involved in the storage or transport of lipids necessary for membrane maintenance under stressful conditions. Displays a binding preference for lysophospholipids.</text>
</comment>
<protein>
    <recommendedName>
        <fullName evidence="2">Outer membrane lipoprotein Blc</fullName>
    </recommendedName>
</protein>
<accession>A0ABN1F2Y3</accession>
<dbReference type="PROSITE" id="PS00213">
    <property type="entry name" value="LIPOCALIN"/>
    <property type="match status" value="1"/>
</dbReference>
<gene>
    <name evidence="4" type="ORF">GCM10008942_32350</name>
</gene>
<dbReference type="InterPro" id="IPR047202">
    <property type="entry name" value="Lipocalin_Blc-like_dom"/>
</dbReference>
<dbReference type="RefSeq" id="WP_166934957.1">
    <property type="nucleotide sequence ID" value="NZ_BAAADD010000009.1"/>
</dbReference>
<feature type="chain" id="PRO_5045015107" description="Outer membrane lipoprotein Blc" evidence="2">
    <location>
        <begin position="19"/>
        <end position="185"/>
    </location>
</feature>
<feature type="signal peptide" evidence="2">
    <location>
        <begin position="1"/>
        <end position="18"/>
    </location>
</feature>
<comment type="caution">
    <text evidence="4">The sequence shown here is derived from an EMBL/GenBank/DDBJ whole genome shotgun (WGS) entry which is preliminary data.</text>
</comment>
<keyword evidence="2" id="KW-0732">Signal</keyword>
<dbReference type="PROSITE" id="PS51257">
    <property type="entry name" value="PROKAR_LIPOPROTEIN"/>
    <property type="match status" value="1"/>
</dbReference>
<comment type="similarity">
    <text evidence="1 2">Belongs to the calycin superfamily. Lipocalin family.</text>
</comment>
<comment type="subcellular location">
    <subcellularLocation>
        <location evidence="2">Cell outer membrane</location>
    </subcellularLocation>
</comment>
<organism evidence="4 5">
    <name type="scientific">Rhizomicrobium electricum</name>
    <dbReference type="NCBI Taxonomy" id="480070"/>
    <lineage>
        <taxon>Bacteria</taxon>
        <taxon>Pseudomonadati</taxon>
        <taxon>Pseudomonadota</taxon>
        <taxon>Alphaproteobacteria</taxon>
        <taxon>Micropepsales</taxon>
        <taxon>Micropepsaceae</taxon>
        <taxon>Rhizomicrobium</taxon>
    </lineage>
</organism>
<name>A0ABN1F2Y3_9PROT</name>
<keyword evidence="5" id="KW-1185">Reference proteome</keyword>
<dbReference type="CDD" id="cd19438">
    <property type="entry name" value="lipocalin_Blc-like"/>
    <property type="match status" value="1"/>
</dbReference>
<dbReference type="SUPFAM" id="SSF50814">
    <property type="entry name" value="Lipocalins"/>
    <property type="match status" value="1"/>
</dbReference>
<dbReference type="InterPro" id="IPR012674">
    <property type="entry name" value="Calycin"/>
</dbReference>
<dbReference type="PANTHER" id="PTHR10612">
    <property type="entry name" value="APOLIPOPROTEIN D"/>
    <property type="match status" value="1"/>
</dbReference>
<evidence type="ECO:0000259" key="3">
    <source>
        <dbReference type="Pfam" id="PF08212"/>
    </source>
</evidence>
<dbReference type="PIRSF" id="PIRSF036893">
    <property type="entry name" value="Lipocalin_ApoD"/>
    <property type="match status" value="1"/>
</dbReference>
<dbReference type="PRINTS" id="PR01171">
    <property type="entry name" value="BCTLIPOCALIN"/>
</dbReference>
<feature type="domain" description="Lipocalin/cytosolic fatty-acid binding" evidence="3">
    <location>
        <begin position="40"/>
        <end position="178"/>
    </location>
</feature>
<sequence length="185" mass="20501">MGKSAGKAALIGMVLALAGCAAFSSRPVGNHNVPQPAKPVDLGRYLGRWYELYRYEAPFQKDCEAVTADYSLNPDGSIRVLNSCRQGTVDGPSKSATGKARVADTATNAKLRVTFFWPFYGDYWVLDHDADYQWSIVGEPSGRYLWVLSRSPEPSSDARAMLKRRVEELGYDWALVRPTKHRPGA</sequence>
<comment type="subunit">
    <text evidence="2">Homodimer.</text>
</comment>
<reference evidence="4 5" key="1">
    <citation type="journal article" date="2019" name="Int. J. Syst. Evol. Microbiol.">
        <title>The Global Catalogue of Microorganisms (GCM) 10K type strain sequencing project: providing services to taxonomists for standard genome sequencing and annotation.</title>
        <authorList>
            <consortium name="The Broad Institute Genomics Platform"/>
            <consortium name="The Broad Institute Genome Sequencing Center for Infectious Disease"/>
            <person name="Wu L."/>
            <person name="Ma J."/>
        </authorList>
    </citation>
    <scope>NUCLEOTIDE SEQUENCE [LARGE SCALE GENOMIC DNA]</scope>
    <source>
        <strain evidence="4 5">JCM 15089</strain>
    </source>
</reference>
<dbReference type="Pfam" id="PF08212">
    <property type="entry name" value="Lipocalin_2"/>
    <property type="match status" value="1"/>
</dbReference>
<evidence type="ECO:0000313" key="4">
    <source>
        <dbReference type="EMBL" id="GAA0581035.1"/>
    </source>
</evidence>
<dbReference type="InterPro" id="IPR000566">
    <property type="entry name" value="Lipocln_cytosolic_FA-bd_dom"/>
</dbReference>
<dbReference type="InterPro" id="IPR022272">
    <property type="entry name" value="Lipocalin_CS"/>
</dbReference>
<proteinExistence type="inferred from homology"/>